<feature type="binding site" evidence="7">
    <location>
        <position position="64"/>
    </location>
    <ligand>
        <name>tRNA</name>
        <dbReference type="ChEBI" id="CHEBI:17843"/>
    </ligand>
</feature>
<comment type="function">
    <text evidence="7">Catalyzes the release of premature peptidyl moieties from peptidyl-tRNA molecules trapped in stalled 50S ribosomal subunits, and thus maintains levels of free tRNAs and 50S ribosomes.</text>
</comment>
<dbReference type="Gene3D" id="3.40.50.1470">
    <property type="entry name" value="Peptidyl-tRNA hydrolase"/>
    <property type="match status" value="1"/>
</dbReference>
<dbReference type="Proteomes" id="UP000755104">
    <property type="component" value="Unassembled WGS sequence"/>
</dbReference>
<dbReference type="EMBL" id="JAIGNO010000001">
    <property type="protein sequence ID" value="MBX7481324.1"/>
    <property type="molecule type" value="Genomic_DNA"/>
</dbReference>
<dbReference type="Pfam" id="PF01195">
    <property type="entry name" value="Pept_tRNA_hydro"/>
    <property type="match status" value="1"/>
</dbReference>
<evidence type="ECO:0000256" key="3">
    <source>
        <dbReference type="ARBA" id="ARBA00022801"/>
    </source>
</evidence>
<feature type="active site" description="Proton acceptor" evidence="7">
    <location>
        <position position="19"/>
    </location>
</feature>
<dbReference type="CDD" id="cd00462">
    <property type="entry name" value="PTH"/>
    <property type="match status" value="1"/>
</dbReference>
<keyword evidence="4 7" id="KW-0694">RNA-binding</keyword>
<evidence type="ECO:0000256" key="6">
    <source>
        <dbReference type="ARBA" id="ARBA00050038"/>
    </source>
</evidence>
<comment type="catalytic activity">
    <reaction evidence="7">
        <text>an N-acyl-L-alpha-aminoacyl-tRNA + H2O = an N-acyl-L-amino acid + a tRNA + H(+)</text>
        <dbReference type="Rhea" id="RHEA:54448"/>
        <dbReference type="Rhea" id="RHEA-COMP:10123"/>
        <dbReference type="Rhea" id="RHEA-COMP:13883"/>
        <dbReference type="ChEBI" id="CHEBI:15377"/>
        <dbReference type="ChEBI" id="CHEBI:15378"/>
        <dbReference type="ChEBI" id="CHEBI:59874"/>
        <dbReference type="ChEBI" id="CHEBI:78442"/>
        <dbReference type="ChEBI" id="CHEBI:138191"/>
        <dbReference type="EC" id="3.1.1.29"/>
    </reaction>
</comment>
<comment type="caution">
    <text evidence="8">The sequence shown here is derived from an EMBL/GenBank/DDBJ whole genome shotgun (WGS) entry which is preliminary data.</text>
</comment>
<keyword evidence="3 7" id="KW-0378">Hydrolase</keyword>
<organism evidence="8 9">
    <name type="scientific">Qipengyuania qiaonensis</name>
    <dbReference type="NCBI Taxonomy" id="2867240"/>
    <lineage>
        <taxon>Bacteria</taxon>
        <taxon>Pseudomonadati</taxon>
        <taxon>Pseudomonadota</taxon>
        <taxon>Alphaproteobacteria</taxon>
        <taxon>Sphingomonadales</taxon>
        <taxon>Erythrobacteraceae</taxon>
        <taxon>Qipengyuania</taxon>
    </lineage>
</organism>
<evidence type="ECO:0000313" key="9">
    <source>
        <dbReference type="Proteomes" id="UP000755104"/>
    </source>
</evidence>
<dbReference type="NCBIfam" id="TIGR00447">
    <property type="entry name" value="pth"/>
    <property type="match status" value="1"/>
</dbReference>
<proteinExistence type="inferred from homology"/>
<dbReference type="EC" id="3.1.1.29" evidence="1 7"/>
<dbReference type="InterPro" id="IPR001328">
    <property type="entry name" value="Pept_tRNA_hydro"/>
</dbReference>
<protein>
    <recommendedName>
        <fullName evidence="6 7">Peptidyl-tRNA hydrolase</fullName>
        <shortName evidence="7">Pth</shortName>
        <ecNumber evidence="1 7">3.1.1.29</ecNumber>
    </recommendedName>
</protein>
<evidence type="ECO:0000256" key="1">
    <source>
        <dbReference type="ARBA" id="ARBA00013260"/>
    </source>
</evidence>
<feature type="binding site" evidence="7">
    <location>
        <position position="14"/>
    </location>
    <ligand>
        <name>tRNA</name>
        <dbReference type="ChEBI" id="CHEBI:17843"/>
    </ligand>
</feature>
<feature type="site" description="Discriminates between blocked and unblocked aminoacyl-tRNA" evidence="7">
    <location>
        <position position="9"/>
    </location>
</feature>
<dbReference type="SUPFAM" id="SSF53178">
    <property type="entry name" value="Peptidyl-tRNA hydrolase-like"/>
    <property type="match status" value="1"/>
</dbReference>
<accession>A0ABS7J5G4</accession>
<dbReference type="GO" id="GO:0004045">
    <property type="term" value="F:peptidyl-tRNA hydrolase activity"/>
    <property type="evidence" value="ECO:0007669"/>
    <property type="project" value="UniProtKB-EC"/>
</dbReference>
<feature type="binding site" evidence="7">
    <location>
        <position position="112"/>
    </location>
    <ligand>
        <name>tRNA</name>
        <dbReference type="ChEBI" id="CHEBI:17843"/>
    </ligand>
</feature>
<evidence type="ECO:0000256" key="2">
    <source>
        <dbReference type="ARBA" id="ARBA00022555"/>
    </source>
</evidence>
<evidence type="ECO:0000313" key="8">
    <source>
        <dbReference type="EMBL" id="MBX7481324.1"/>
    </source>
</evidence>
<dbReference type="InterPro" id="IPR036416">
    <property type="entry name" value="Pept_tRNA_hydro_sf"/>
</dbReference>
<keyword evidence="2 7" id="KW-0820">tRNA-binding</keyword>
<feature type="binding site" evidence="7">
    <location>
        <position position="66"/>
    </location>
    <ligand>
        <name>tRNA</name>
        <dbReference type="ChEBI" id="CHEBI:17843"/>
    </ligand>
</feature>
<comment type="function">
    <text evidence="7">Hydrolyzes ribosome-free peptidyl-tRNAs (with 1 or more amino acids incorporated), which drop off the ribosome during protein synthesis, or as a result of ribosome stalling.</text>
</comment>
<keyword evidence="9" id="KW-1185">Reference proteome</keyword>
<dbReference type="PROSITE" id="PS01196">
    <property type="entry name" value="PEPT_TRNA_HYDROL_2"/>
    <property type="match status" value="1"/>
</dbReference>
<name>A0ABS7J5G4_9SPHN</name>
<comment type="similarity">
    <text evidence="5 7">Belongs to the PTH family.</text>
</comment>
<evidence type="ECO:0000256" key="7">
    <source>
        <dbReference type="HAMAP-Rule" id="MF_00083"/>
    </source>
</evidence>
<comment type="subunit">
    <text evidence="7">Monomer.</text>
</comment>
<evidence type="ECO:0000256" key="4">
    <source>
        <dbReference type="ARBA" id="ARBA00022884"/>
    </source>
</evidence>
<reference evidence="8 9" key="1">
    <citation type="submission" date="2021-08" db="EMBL/GenBank/DDBJ databases">
        <title>Comparative Genomics Analysis of the Genus Qipengyuania Reveals Extensive Genetic Diversity and Metabolic Versatility, Including the Description of Fifteen Novel Species.</title>
        <authorList>
            <person name="Liu Y."/>
        </authorList>
    </citation>
    <scope>NUCLEOTIDE SEQUENCE [LARGE SCALE GENOMIC DNA]</scope>
    <source>
        <strain evidence="8 9">6D47A</strain>
    </source>
</reference>
<dbReference type="HAMAP" id="MF_00083">
    <property type="entry name" value="Pept_tRNA_hydro_bact"/>
    <property type="match status" value="1"/>
</dbReference>
<evidence type="ECO:0000256" key="5">
    <source>
        <dbReference type="ARBA" id="ARBA00038063"/>
    </source>
</evidence>
<dbReference type="PANTHER" id="PTHR17224">
    <property type="entry name" value="PEPTIDYL-TRNA HYDROLASE"/>
    <property type="match status" value="1"/>
</dbReference>
<dbReference type="PANTHER" id="PTHR17224:SF1">
    <property type="entry name" value="PEPTIDYL-TRNA HYDROLASE"/>
    <property type="match status" value="1"/>
</dbReference>
<keyword evidence="7" id="KW-0963">Cytoplasm</keyword>
<comment type="subcellular location">
    <subcellularLocation>
        <location evidence="7">Cytoplasm</location>
    </subcellularLocation>
</comment>
<feature type="site" description="Stabilizes the basic form of H active site to accept a proton" evidence="7">
    <location>
        <position position="91"/>
    </location>
</feature>
<gene>
    <name evidence="7 8" type="primary">pth</name>
    <name evidence="8" type="ORF">K3174_02175</name>
</gene>
<dbReference type="RefSeq" id="WP_221555252.1">
    <property type="nucleotide sequence ID" value="NZ_JAIGNO010000001.1"/>
</dbReference>
<sequence length="187" mass="20572">MQIWTGLGNPGPQYAMHRHNVGFMAVDVIAEMYSFGPVQKKFSGWVQEGRIGTQKILLLKPATFMNESGRAVGEALRFYKLEPDAMTVFHDELDLAPFKVKVRTGGGLAGHNGLRSINQHLGPDFRRVRIGIGHPGSKERVHGHVLGNYAKAEMDSLTDMLAGIAAEAEWLANGDDARFMSDLALRV</sequence>
<dbReference type="InterPro" id="IPR018171">
    <property type="entry name" value="Pept_tRNA_hydro_CS"/>
</dbReference>